<sequence>MTDTPQLNLPLLSPSQAQKHVTVNEALSRLDGMVQLRLKSLSVNDPPAVAEEGDCYGVPSNGVNAWAGQGGQIAIYLNGGWDFVAPRKGFRAVILDDGVLAMHDGEDWRAGAVTLTQNGAGMALRSDEIDVALTAGPTVTTPVVIPDRSIVFGVTGLVTAAIGGATTWRLGVAGDDLRYGSGLGVSQNSWVSGPTTPTVYWAPTELLISAEGADFTGGTIRLAVHYASLALPNAV</sequence>
<evidence type="ECO:0000313" key="2">
    <source>
        <dbReference type="Proteomes" id="UP000281343"/>
    </source>
</evidence>
<accession>A0A3L9Y480</accession>
<keyword evidence="2" id="KW-1185">Reference proteome</keyword>
<dbReference type="AlphaFoldDB" id="A0A3L9Y480"/>
<name>A0A3L9Y480_9RHOB</name>
<comment type="caution">
    <text evidence="1">The sequence shown here is derived from an EMBL/GenBank/DDBJ whole genome shotgun (WGS) entry which is preliminary data.</text>
</comment>
<protein>
    <submittedName>
        <fullName evidence="1">DUF2793 domain-containing protein</fullName>
    </submittedName>
</protein>
<reference evidence="1 2" key="1">
    <citation type="submission" date="2018-10" db="EMBL/GenBank/DDBJ databases">
        <authorList>
            <person name="Jung H.S."/>
            <person name="Jeon C.O."/>
        </authorList>
    </citation>
    <scope>NUCLEOTIDE SEQUENCE [LARGE SCALE GENOMIC DNA]</scope>
    <source>
        <strain evidence="1 2">MA-7-27</strain>
    </source>
</reference>
<dbReference type="OrthoDB" id="564699at2"/>
<dbReference type="RefSeq" id="WP_121898247.1">
    <property type="nucleotide sequence ID" value="NZ_RCNT01000005.1"/>
</dbReference>
<dbReference type="EMBL" id="RCNT01000005">
    <property type="protein sequence ID" value="RMA42138.1"/>
    <property type="molecule type" value="Genomic_DNA"/>
</dbReference>
<evidence type="ECO:0000313" key="1">
    <source>
        <dbReference type="EMBL" id="RMA42138.1"/>
    </source>
</evidence>
<organism evidence="1 2">
    <name type="scientific">Rhodophyticola porphyridii</name>
    <dbReference type="NCBI Taxonomy" id="1852017"/>
    <lineage>
        <taxon>Bacteria</taxon>
        <taxon>Pseudomonadati</taxon>
        <taxon>Pseudomonadota</taxon>
        <taxon>Alphaproteobacteria</taxon>
        <taxon>Rhodobacterales</taxon>
        <taxon>Roseobacteraceae</taxon>
        <taxon>Rhodophyticola</taxon>
    </lineage>
</organism>
<dbReference type="Pfam" id="PF10983">
    <property type="entry name" value="DUF2793"/>
    <property type="match status" value="1"/>
</dbReference>
<dbReference type="InterPro" id="IPR021251">
    <property type="entry name" value="DUF2793"/>
</dbReference>
<gene>
    <name evidence="1" type="ORF">D9R08_11865</name>
</gene>
<proteinExistence type="predicted"/>
<dbReference type="Proteomes" id="UP000281343">
    <property type="component" value="Unassembled WGS sequence"/>
</dbReference>